<accession>A0A523QLL8</accession>
<dbReference type="Pfam" id="PF01969">
    <property type="entry name" value="Ni_insertion"/>
    <property type="match status" value="1"/>
</dbReference>
<evidence type="ECO:0000313" key="3">
    <source>
        <dbReference type="Proteomes" id="UP000320781"/>
    </source>
</evidence>
<dbReference type="Proteomes" id="UP000320781">
    <property type="component" value="Unassembled WGS sequence"/>
</dbReference>
<dbReference type="AlphaFoldDB" id="A0A523QLL8"/>
<keyword evidence="1" id="KW-0533">Nickel</keyword>
<dbReference type="EMBL" id="SOKU01000066">
    <property type="protein sequence ID" value="TES86638.1"/>
    <property type="molecule type" value="Genomic_DNA"/>
</dbReference>
<dbReference type="Gene3D" id="3.30.70.1380">
    <property type="entry name" value="Transcriptional regulatory protein pf0864 domain like"/>
    <property type="match status" value="1"/>
</dbReference>
<comment type="caution">
    <text evidence="2">The sequence shown here is derived from an EMBL/GenBank/DDBJ whole genome shotgun (WGS) entry which is preliminary data.</text>
</comment>
<gene>
    <name evidence="2" type="ORF">E3J95_01430</name>
</gene>
<dbReference type="Gene3D" id="3.10.20.300">
    <property type="entry name" value="mk0293 like domain"/>
    <property type="match status" value="1"/>
</dbReference>
<organism evidence="2 3">
    <name type="scientific">Aerophobetes bacterium</name>
    <dbReference type="NCBI Taxonomy" id="2030807"/>
    <lineage>
        <taxon>Bacteria</taxon>
        <taxon>Candidatus Aerophobota</taxon>
    </lineage>
</organism>
<proteinExistence type="predicted"/>
<dbReference type="PANTHER" id="PTHR36566:SF1">
    <property type="entry name" value="PYRIDINIUM-3,5-BISTHIOCARBOXYLIC ACID MONONUCLEOTIDE NICKEL INSERTION PROTEIN"/>
    <property type="match status" value="1"/>
</dbReference>
<reference evidence="2 3" key="1">
    <citation type="submission" date="2019-03" db="EMBL/GenBank/DDBJ databases">
        <title>Metabolic potential of uncultured bacteria and archaea associated with petroleum seepage in deep-sea sediments.</title>
        <authorList>
            <person name="Dong X."/>
            <person name="Hubert C."/>
        </authorList>
    </citation>
    <scope>NUCLEOTIDE SEQUENCE [LARGE SCALE GENOMIC DNA]</scope>
    <source>
        <strain evidence="2">E44_bin92</strain>
    </source>
</reference>
<name>A0A523QLL8_UNCAE</name>
<dbReference type="PANTHER" id="PTHR36566">
    <property type="entry name" value="NICKEL INSERTION PROTEIN-RELATED"/>
    <property type="match status" value="1"/>
</dbReference>
<protein>
    <submittedName>
        <fullName evidence="2">DUF111 family protein</fullName>
    </submittedName>
</protein>
<dbReference type="InterPro" id="IPR002822">
    <property type="entry name" value="Ni_insertion"/>
</dbReference>
<evidence type="ECO:0000313" key="2">
    <source>
        <dbReference type="EMBL" id="TES86638.1"/>
    </source>
</evidence>
<sequence length="153" mass="17577">MKEEIYILETNVDDVDGEILGTIVEDFTSEGALDVSILPCISKKNRPSHLIRVICHEKYYPGLVKRLMKETGCLGVRVINCKRFVAERNTKTLKILLMGKETSIRVKVSQIEGEEINVKPEFEDLRRLSRELGLPLRKVRQEIMKHIIKESGQ</sequence>
<evidence type="ECO:0000256" key="1">
    <source>
        <dbReference type="ARBA" id="ARBA00022596"/>
    </source>
</evidence>